<keyword evidence="6 11" id="KW-0812">Transmembrane</keyword>
<dbReference type="OrthoDB" id="5422926at2"/>
<keyword evidence="5" id="KW-0997">Cell inner membrane</keyword>
<dbReference type="AlphaFoldDB" id="A0A1M5IKG3"/>
<evidence type="ECO:0000313" key="12">
    <source>
        <dbReference type="EMBL" id="SHG28735.1"/>
    </source>
</evidence>
<feature type="transmembrane region" description="Helical" evidence="11">
    <location>
        <begin position="215"/>
        <end position="245"/>
    </location>
</feature>
<protein>
    <recommendedName>
        <fullName evidence="10">Autoinducer 2 import system permease protein LsrC</fullName>
    </recommendedName>
</protein>
<dbReference type="PANTHER" id="PTHR32196:SF29">
    <property type="entry name" value="AUTOINDUCER 2 IMPORT SYSTEM PERMEASE PROTEIN LSRC"/>
    <property type="match status" value="1"/>
</dbReference>
<dbReference type="CDD" id="cd06579">
    <property type="entry name" value="TM_PBP1_transp_AraH_like"/>
    <property type="match status" value="1"/>
</dbReference>
<comment type="subunit">
    <text evidence="2">The complex is composed of two ATP-binding proteins (LsrA), two transmembrane proteins (LsrC and LsrD) and a solute-binding protein (LsrB).</text>
</comment>
<gene>
    <name evidence="12" type="ORF">SAMN02745157_3919</name>
</gene>
<dbReference type="InterPro" id="IPR001851">
    <property type="entry name" value="ABC_transp_permease"/>
</dbReference>
<evidence type="ECO:0000256" key="6">
    <source>
        <dbReference type="ARBA" id="ARBA00022692"/>
    </source>
</evidence>
<keyword evidence="7 11" id="KW-1133">Transmembrane helix</keyword>
<evidence type="ECO:0000256" key="7">
    <source>
        <dbReference type="ARBA" id="ARBA00022989"/>
    </source>
</evidence>
<keyword evidence="4" id="KW-1003">Cell membrane</keyword>
<dbReference type="STRING" id="1122133.SAMN02745157_3919"/>
<sequence length="328" mass="34399">MSNSLTADAPVPFGRRLRRLMSDRPLIPLILLLVLLVVVLQILRPGIVNERWIANTIKFAIPLAILAGCQTMAMLTGGIDLSVSTSATMAAFIMATQVVNHDPSVAIAIALVPPVLIGLANGIGIGVFRVHPLIMTLGTSLIGSGFLQVYQRTVIATGTSVPPGLAWLGTGLTYGVPNALLLFVPVAGFILFLLNRTGFGRLLYAVGDNERAARLAGVAYWQVITALYVLSGLLSGIAGLLYVGLIKAPSLSLADPLMLPSVAAAVIGGTSIFGGRGGYTGTIVGALILTVLTTLLTILQMPEGARRILFGLIVLLVTAAYLRIIEDR</sequence>
<organism evidence="12 13">
    <name type="scientific">Kaistia soli DSM 19436</name>
    <dbReference type="NCBI Taxonomy" id="1122133"/>
    <lineage>
        <taxon>Bacteria</taxon>
        <taxon>Pseudomonadati</taxon>
        <taxon>Pseudomonadota</taxon>
        <taxon>Alphaproteobacteria</taxon>
        <taxon>Hyphomicrobiales</taxon>
        <taxon>Kaistiaceae</taxon>
        <taxon>Kaistia</taxon>
    </lineage>
</organism>
<reference evidence="12 13" key="1">
    <citation type="submission" date="2016-11" db="EMBL/GenBank/DDBJ databases">
        <authorList>
            <person name="Jaros S."/>
            <person name="Januszkiewicz K."/>
            <person name="Wedrychowicz H."/>
        </authorList>
    </citation>
    <scope>NUCLEOTIDE SEQUENCE [LARGE SCALE GENOMIC DNA]</scope>
    <source>
        <strain evidence="12 13">DSM 19436</strain>
    </source>
</reference>
<dbReference type="RefSeq" id="WP_073056871.1">
    <property type="nucleotide sequence ID" value="NZ_FQUP01000004.1"/>
</dbReference>
<evidence type="ECO:0000256" key="3">
    <source>
        <dbReference type="ARBA" id="ARBA00022448"/>
    </source>
</evidence>
<feature type="transmembrane region" description="Helical" evidence="11">
    <location>
        <begin position="105"/>
        <end position="128"/>
    </location>
</feature>
<feature type="transmembrane region" description="Helical" evidence="11">
    <location>
        <begin position="26"/>
        <end position="46"/>
    </location>
</feature>
<dbReference type="GO" id="GO:0005886">
    <property type="term" value="C:plasma membrane"/>
    <property type="evidence" value="ECO:0007669"/>
    <property type="project" value="UniProtKB-SubCell"/>
</dbReference>
<feature type="transmembrane region" description="Helical" evidence="11">
    <location>
        <begin position="171"/>
        <end position="194"/>
    </location>
</feature>
<name>A0A1M5IKG3_9HYPH</name>
<keyword evidence="13" id="KW-1185">Reference proteome</keyword>
<keyword evidence="8 11" id="KW-0472">Membrane</keyword>
<comment type="function">
    <text evidence="9">Part of the ABC transporter complex LsrABCD involved in autoinducer 2 (AI-2) import. Probably responsible for the translocation of the substrate across the membrane.</text>
</comment>
<evidence type="ECO:0000256" key="10">
    <source>
        <dbReference type="ARBA" id="ARBA00039382"/>
    </source>
</evidence>
<feature type="transmembrane region" description="Helical" evidence="11">
    <location>
        <begin position="133"/>
        <end position="151"/>
    </location>
</feature>
<evidence type="ECO:0000256" key="11">
    <source>
        <dbReference type="SAM" id="Phobius"/>
    </source>
</evidence>
<dbReference type="EMBL" id="FQUP01000004">
    <property type="protein sequence ID" value="SHG28735.1"/>
    <property type="molecule type" value="Genomic_DNA"/>
</dbReference>
<evidence type="ECO:0000256" key="2">
    <source>
        <dbReference type="ARBA" id="ARBA00011262"/>
    </source>
</evidence>
<feature type="transmembrane region" description="Helical" evidence="11">
    <location>
        <begin position="282"/>
        <end position="302"/>
    </location>
</feature>
<accession>A0A1M5IKG3</accession>
<keyword evidence="3" id="KW-0813">Transport</keyword>
<evidence type="ECO:0000313" key="13">
    <source>
        <dbReference type="Proteomes" id="UP000184485"/>
    </source>
</evidence>
<evidence type="ECO:0000256" key="1">
    <source>
        <dbReference type="ARBA" id="ARBA00004651"/>
    </source>
</evidence>
<evidence type="ECO:0000256" key="9">
    <source>
        <dbReference type="ARBA" id="ARBA00025439"/>
    </source>
</evidence>
<proteinExistence type="predicted"/>
<dbReference type="Proteomes" id="UP000184485">
    <property type="component" value="Unassembled WGS sequence"/>
</dbReference>
<dbReference type="GO" id="GO:0022857">
    <property type="term" value="F:transmembrane transporter activity"/>
    <property type="evidence" value="ECO:0007669"/>
    <property type="project" value="InterPro"/>
</dbReference>
<dbReference type="Pfam" id="PF02653">
    <property type="entry name" value="BPD_transp_2"/>
    <property type="match status" value="1"/>
</dbReference>
<evidence type="ECO:0000256" key="4">
    <source>
        <dbReference type="ARBA" id="ARBA00022475"/>
    </source>
</evidence>
<dbReference type="PANTHER" id="PTHR32196">
    <property type="entry name" value="ABC TRANSPORTER PERMEASE PROTEIN YPHD-RELATED-RELATED"/>
    <property type="match status" value="1"/>
</dbReference>
<evidence type="ECO:0000256" key="5">
    <source>
        <dbReference type="ARBA" id="ARBA00022519"/>
    </source>
</evidence>
<feature type="transmembrane region" description="Helical" evidence="11">
    <location>
        <begin position="308"/>
        <end position="325"/>
    </location>
</feature>
<evidence type="ECO:0000256" key="8">
    <source>
        <dbReference type="ARBA" id="ARBA00023136"/>
    </source>
</evidence>
<comment type="subcellular location">
    <subcellularLocation>
        <location evidence="1">Cell membrane</location>
        <topology evidence="1">Multi-pass membrane protein</topology>
    </subcellularLocation>
</comment>